<sequence>MIRRLAVSTAAVLFCLAGCSDRAEKPEASSDIGLNAPTAAPAASDAAAQPATGAGAAAASTAATVIPALPGAPAYAALYPGAELDGRPTIGAGDAGAGGLVTFRTSASPDEIVAFYKERAEAAGMRSVMGLNQGDARAYGAAGEANDGPRLQVVAAPGDGGATSVQLTWSEGQ</sequence>
<dbReference type="EMBL" id="CP080034">
    <property type="protein sequence ID" value="QYC09526.1"/>
    <property type="molecule type" value="Genomic_DNA"/>
</dbReference>
<protein>
    <recommendedName>
        <fullName evidence="3">Lipoprotein</fullName>
    </recommendedName>
</protein>
<evidence type="ECO:0000313" key="1">
    <source>
        <dbReference type="EMBL" id="QYC09526.1"/>
    </source>
</evidence>
<reference evidence="1 2" key="1">
    <citation type="submission" date="2021-07" db="EMBL/GenBank/DDBJ databases">
        <title>Isolation and characterization of bacteria from a gold mining with a capacity of golden bioaccumulation.</title>
        <authorList>
            <person name="Yang X.J."/>
        </authorList>
    </citation>
    <scope>NUCLEOTIDE SEQUENCE [LARGE SCALE GENOMIC DNA]</scope>
    <source>
        <strain evidence="1 2">Au29</strain>
    </source>
</reference>
<evidence type="ECO:0008006" key="3">
    <source>
        <dbReference type="Google" id="ProtNLM"/>
    </source>
</evidence>
<proteinExistence type="predicted"/>
<dbReference type="GeneID" id="94376216"/>
<gene>
    <name evidence="1" type="ORF">KWG56_13100</name>
</gene>
<keyword evidence="2" id="KW-1185">Reference proteome</keyword>
<dbReference type="RefSeq" id="WP_219355095.1">
    <property type="nucleotide sequence ID" value="NZ_CP080034.1"/>
</dbReference>
<name>A0ABX8TEA3_9CAUL</name>
<accession>A0ABX8TEA3</accession>
<evidence type="ECO:0000313" key="2">
    <source>
        <dbReference type="Proteomes" id="UP000824334"/>
    </source>
</evidence>
<dbReference type="Proteomes" id="UP000824334">
    <property type="component" value="Chromosome"/>
</dbReference>
<organism evidence="1 2">
    <name type="scientific">Brevundimonas nasdae</name>
    <dbReference type="NCBI Taxonomy" id="172043"/>
    <lineage>
        <taxon>Bacteria</taxon>
        <taxon>Pseudomonadati</taxon>
        <taxon>Pseudomonadota</taxon>
        <taxon>Alphaproteobacteria</taxon>
        <taxon>Caulobacterales</taxon>
        <taxon>Caulobacteraceae</taxon>
        <taxon>Brevundimonas</taxon>
    </lineage>
</organism>